<dbReference type="InterPro" id="IPR011761">
    <property type="entry name" value="ATP-grasp"/>
</dbReference>
<keyword evidence="1" id="KW-0067">ATP-binding</keyword>
<dbReference type="PROSITE" id="PS50975">
    <property type="entry name" value="ATP_GRASP"/>
    <property type="match status" value="1"/>
</dbReference>
<gene>
    <name evidence="3" type="ORF">MIN45_P1846</name>
</gene>
<evidence type="ECO:0000313" key="4">
    <source>
        <dbReference type="Proteomes" id="UP001321450"/>
    </source>
</evidence>
<dbReference type="Pfam" id="PF18301">
    <property type="entry name" value="preATP-grasp_3"/>
    <property type="match status" value="1"/>
</dbReference>
<evidence type="ECO:0000256" key="1">
    <source>
        <dbReference type="PROSITE-ProRule" id="PRU00409"/>
    </source>
</evidence>
<reference evidence="4" key="1">
    <citation type="journal article" date="2024" name="Int. J. Syst. Evol. Microbiol.">
        <title>Methylomarinovum tepidoasis sp. nov., a moderately thermophilic methanotroph of the family Methylothermaceae isolated from a deep-sea hydrothermal field.</title>
        <authorList>
            <person name="Hirayama H."/>
            <person name="Takaki Y."/>
            <person name="Abe M."/>
            <person name="Miyazaki M."/>
            <person name="Uematsu K."/>
            <person name="Matsui Y."/>
            <person name="Takai K."/>
        </authorList>
    </citation>
    <scope>NUCLEOTIDE SEQUENCE [LARGE SCALE GENOMIC DNA]</scope>
    <source>
        <strain evidence="4">IN45</strain>
    </source>
</reference>
<accession>A0AAU9C0N7</accession>
<dbReference type="GO" id="GO:0005524">
    <property type="term" value="F:ATP binding"/>
    <property type="evidence" value="ECO:0007669"/>
    <property type="project" value="UniProtKB-UniRule"/>
</dbReference>
<evidence type="ECO:0000259" key="2">
    <source>
        <dbReference type="PROSITE" id="PS50975"/>
    </source>
</evidence>
<feature type="domain" description="ATP-grasp" evidence="2">
    <location>
        <begin position="227"/>
        <end position="283"/>
    </location>
</feature>
<proteinExistence type="predicted"/>
<dbReference type="Proteomes" id="UP001321450">
    <property type="component" value="Chromosome"/>
</dbReference>
<organism evidence="3 4">
    <name type="scientific">Methylomarinovum tepidoasis</name>
    <dbReference type="NCBI Taxonomy" id="2840183"/>
    <lineage>
        <taxon>Bacteria</taxon>
        <taxon>Pseudomonadati</taxon>
        <taxon>Pseudomonadota</taxon>
        <taxon>Gammaproteobacteria</taxon>
        <taxon>Methylococcales</taxon>
        <taxon>Methylothermaceae</taxon>
        <taxon>Methylomarinovum</taxon>
    </lineage>
</organism>
<keyword evidence="4" id="KW-1185">Reference proteome</keyword>
<name>A0AAU9C0N7_9GAMM</name>
<dbReference type="InterPro" id="IPR003806">
    <property type="entry name" value="ATP-grasp_PylC-type"/>
</dbReference>
<dbReference type="EMBL" id="AP024718">
    <property type="protein sequence ID" value="BCX89473.1"/>
    <property type="molecule type" value="Genomic_DNA"/>
</dbReference>
<dbReference type="InterPro" id="IPR024710">
    <property type="entry name" value="MfnD"/>
</dbReference>
<dbReference type="PIRSF" id="PIRSF016766">
    <property type="entry name" value="UCP016766_ATPgrasp"/>
    <property type="match status" value="1"/>
</dbReference>
<dbReference type="AlphaFoldDB" id="A0AAU9C0N7"/>
<dbReference type="Pfam" id="PF02655">
    <property type="entry name" value="ATP-grasp_3"/>
    <property type="match status" value="1"/>
</dbReference>
<dbReference type="SUPFAM" id="SSF56059">
    <property type="entry name" value="Glutathione synthetase ATP-binding domain-like"/>
    <property type="match status" value="1"/>
</dbReference>
<keyword evidence="3" id="KW-0436">Ligase</keyword>
<dbReference type="KEGG" id="meiy:MIN45_P1846"/>
<evidence type="ECO:0000313" key="3">
    <source>
        <dbReference type="EMBL" id="BCX89473.1"/>
    </source>
</evidence>
<protein>
    <submittedName>
        <fullName evidence="3">Tyramine---L-glutamate ligase</fullName>
        <ecNumber evidence="3">6.3.4.24</ecNumber>
    </submittedName>
</protein>
<dbReference type="Gene3D" id="3.30.470.20">
    <property type="entry name" value="ATP-grasp fold, B domain"/>
    <property type="match status" value="1"/>
</dbReference>
<dbReference type="GO" id="GO:0046872">
    <property type="term" value="F:metal ion binding"/>
    <property type="evidence" value="ECO:0007669"/>
    <property type="project" value="InterPro"/>
</dbReference>
<dbReference type="EC" id="6.3.4.24" evidence="3"/>
<sequence length="308" mass="32913">MAAEPLPAGLVAEAECMLTALRRELAAERVLLLRDARLPLTCCGTNETVIPVASEAEFAAAWVQGLDAADYVWPLAPETGGILADLSRRIQVAGKVLLGSRPDAVRLCGDKYATFRRLREQSIACVPTRRHDEVDAGLPPPWVVKPADGVGCEGVRLVTGKDDLGPGLVQPYLQGKHLSLSAVFAAGKGVCLSVNRQRIGIEAGFFHLRGCEVNVLPVSEWQDPVARIAAAVPGLWGYAGVDLIVTAEGPVVVEINPRLTLSYAGLGEALGETVAPKVLALARGQTDIDDIARWRRRLGRGRPVEVRT</sequence>
<dbReference type="Gene3D" id="2.30.36.100">
    <property type="match status" value="1"/>
</dbReference>
<keyword evidence="1" id="KW-0547">Nucleotide-binding</keyword>
<dbReference type="InterPro" id="IPR040803">
    <property type="entry name" value="MfnD_preATP-grasp"/>
</dbReference>
<dbReference type="GO" id="GO:0016874">
    <property type="term" value="F:ligase activity"/>
    <property type="evidence" value="ECO:0007669"/>
    <property type="project" value="UniProtKB-KW"/>
</dbReference>